<dbReference type="Proteomes" id="UP001595892">
    <property type="component" value="Unassembled WGS sequence"/>
</dbReference>
<evidence type="ECO:0000313" key="2">
    <source>
        <dbReference type="Proteomes" id="UP001595892"/>
    </source>
</evidence>
<accession>A0ABV9NKC0</accession>
<dbReference type="RefSeq" id="WP_377004045.1">
    <property type="nucleotide sequence ID" value="NZ_JBHSGG010000022.1"/>
</dbReference>
<sequence>MRIRYRKPSLKTVLGLTAAKKKVKRDLGIYKVTAVLNASKNAKRRAKRAVGWESGGAKLFRFITRLFK</sequence>
<name>A0ABV9NKC0_9GAMM</name>
<dbReference type="EMBL" id="JBHSGG010000022">
    <property type="protein sequence ID" value="MFC4728024.1"/>
    <property type="molecule type" value="Genomic_DNA"/>
</dbReference>
<proteinExistence type="predicted"/>
<comment type="caution">
    <text evidence="1">The sequence shown here is derived from an EMBL/GenBank/DDBJ whole genome shotgun (WGS) entry which is preliminary data.</text>
</comment>
<organism evidence="1 2">
    <name type="scientific">Coralloluteibacterium thermophilum</name>
    <dbReference type="NCBI Taxonomy" id="2707049"/>
    <lineage>
        <taxon>Bacteria</taxon>
        <taxon>Pseudomonadati</taxon>
        <taxon>Pseudomonadota</taxon>
        <taxon>Gammaproteobacteria</taxon>
        <taxon>Lysobacterales</taxon>
        <taxon>Lysobacteraceae</taxon>
        <taxon>Coralloluteibacterium</taxon>
    </lineage>
</organism>
<gene>
    <name evidence="1" type="ORF">ACFO3Q_07580</name>
</gene>
<protein>
    <submittedName>
        <fullName evidence="1">Uncharacterized protein</fullName>
    </submittedName>
</protein>
<evidence type="ECO:0000313" key="1">
    <source>
        <dbReference type="EMBL" id="MFC4728024.1"/>
    </source>
</evidence>
<keyword evidence="2" id="KW-1185">Reference proteome</keyword>
<reference evidence="2" key="1">
    <citation type="journal article" date="2019" name="Int. J. Syst. Evol. Microbiol.">
        <title>The Global Catalogue of Microorganisms (GCM) 10K type strain sequencing project: providing services to taxonomists for standard genome sequencing and annotation.</title>
        <authorList>
            <consortium name="The Broad Institute Genomics Platform"/>
            <consortium name="The Broad Institute Genome Sequencing Center for Infectious Disease"/>
            <person name="Wu L."/>
            <person name="Ma J."/>
        </authorList>
    </citation>
    <scope>NUCLEOTIDE SEQUENCE [LARGE SCALE GENOMIC DNA]</scope>
    <source>
        <strain evidence="2">CGMCC 1.13574</strain>
    </source>
</reference>